<feature type="signal peptide" evidence="1">
    <location>
        <begin position="1"/>
        <end position="23"/>
    </location>
</feature>
<gene>
    <name evidence="3" type="primary">LOC105269141</name>
</gene>
<dbReference type="RefSeq" id="XP_011307468.1">
    <property type="nucleotide sequence ID" value="XM_011309166.1"/>
</dbReference>
<accession>A0A9R1TEA4</accession>
<organism evidence="2 3">
    <name type="scientific">Fopius arisanus</name>
    <dbReference type="NCBI Taxonomy" id="64838"/>
    <lineage>
        <taxon>Eukaryota</taxon>
        <taxon>Metazoa</taxon>
        <taxon>Ecdysozoa</taxon>
        <taxon>Arthropoda</taxon>
        <taxon>Hexapoda</taxon>
        <taxon>Insecta</taxon>
        <taxon>Pterygota</taxon>
        <taxon>Neoptera</taxon>
        <taxon>Endopterygota</taxon>
        <taxon>Hymenoptera</taxon>
        <taxon>Apocrita</taxon>
        <taxon>Ichneumonoidea</taxon>
        <taxon>Braconidae</taxon>
        <taxon>Opiinae</taxon>
        <taxon>Fopius</taxon>
    </lineage>
</organism>
<dbReference type="GeneID" id="105269141"/>
<name>A0A9R1TEA4_9HYME</name>
<protein>
    <submittedName>
        <fullName evidence="3">Uncharacterized protein isoform X1</fullName>
    </submittedName>
</protein>
<evidence type="ECO:0000256" key="1">
    <source>
        <dbReference type="SAM" id="SignalP"/>
    </source>
</evidence>
<evidence type="ECO:0000313" key="2">
    <source>
        <dbReference type="Proteomes" id="UP000694866"/>
    </source>
</evidence>
<keyword evidence="1" id="KW-0732">Signal</keyword>
<proteinExistence type="predicted"/>
<reference evidence="3" key="1">
    <citation type="submission" date="2025-08" db="UniProtKB">
        <authorList>
            <consortium name="RefSeq"/>
        </authorList>
    </citation>
    <scope>IDENTIFICATION</scope>
    <source>
        <strain evidence="3">USDA-PBARC FA_bdor</strain>
        <tissue evidence="3">Whole organism</tissue>
    </source>
</reference>
<sequence>MLHWVRILLSLAVISAIPLPHEARSINYFANSPQFFSESAFQEERVTNQLVGKSHPIQIAYPAYSGEPIRRKYCVEVQGEIPPAPVVSYQPETPPVLPPLGWNVNHLIEPNGRSINNLYVDAHRAPVPIAGPQVWKGCSGC</sequence>
<dbReference type="KEGG" id="fas:105269141"/>
<dbReference type="Proteomes" id="UP000694866">
    <property type="component" value="Unplaced"/>
</dbReference>
<dbReference type="AlphaFoldDB" id="A0A9R1TEA4"/>
<evidence type="ECO:0000313" key="3">
    <source>
        <dbReference type="RefSeq" id="XP_011307468.1"/>
    </source>
</evidence>
<feature type="chain" id="PRO_5040359600" evidence="1">
    <location>
        <begin position="24"/>
        <end position="141"/>
    </location>
</feature>
<keyword evidence="2" id="KW-1185">Reference proteome</keyword>